<dbReference type="STRING" id="1423730.FC75_GL002084"/>
<evidence type="ECO:0000313" key="3">
    <source>
        <dbReference type="EMBL" id="KRN25948.1"/>
    </source>
</evidence>
<dbReference type="InterPro" id="IPR001387">
    <property type="entry name" value="Cro/C1-type_HTH"/>
</dbReference>
<proteinExistence type="predicted"/>
<accession>A0A0R2FMD2</accession>
<dbReference type="SMART" id="SM00530">
    <property type="entry name" value="HTH_XRE"/>
    <property type="match status" value="1"/>
</dbReference>
<dbReference type="CDD" id="cd00093">
    <property type="entry name" value="HTH_XRE"/>
    <property type="match status" value="1"/>
</dbReference>
<dbReference type="Pfam" id="PF01381">
    <property type="entry name" value="HTH_3"/>
    <property type="match status" value="1"/>
</dbReference>
<evidence type="ECO:0000256" key="1">
    <source>
        <dbReference type="ARBA" id="ARBA00023125"/>
    </source>
</evidence>
<evidence type="ECO:0000259" key="2">
    <source>
        <dbReference type="PROSITE" id="PS50943"/>
    </source>
</evidence>
<gene>
    <name evidence="3" type="ORF">FC75_GL002084</name>
</gene>
<comment type="caution">
    <text evidence="3">The sequence shown here is derived from an EMBL/GenBank/DDBJ whole genome shotgun (WGS) entry which is preliminary data.</text>
</comment>
<dbReference type="Gene3D" id="1.10.260.40">
    <property type="entry name" value="lambda repressor-like DNA-binding domains"/>
    <property type="match status" value="1"/>
</dbReference>
<keyword evidence="1" id="KW-0238">DNA-binding</keyword>
<evidence type="ECO:0000313" key="4">
    <source>
        <dbReference type="Proteomes" id="UP000050865"/>
    </source>
</evidence>
<feature type="domain" description="HTH cro/C1-type" evidence="2">
    <location>
        <begin position="13"/>
        <end position="67"/>
    </location>
</feature>
<dbReference type="PANTHER" id="PTHR46558:SF4">
    <property type="entry name" value="DNA-BIDING PHAGE PROTEIN"/>
    <property type="match status" value="1"/>
</dbReference>
<dbReference type="PANTHER" id="PTHR46558">
    <property type="entry name" value="TRACRIPTIONAL REGULATORY PROTEIN-RELATED-RELATED"/>
    <property type="match status" value="1"/>
</dbReference>
<name>A0A0R2FMD2_9LACO</name>
<dbReference type="RefSeq" id="WP_056988714.1">
    <property type="nucleotide sequence ID" value="NZ_AYZJ01000002.1"/>
</dbReference>
<dbReference type="GO" id="GO:0003677">
    <property type="term" value="F:DNA binding"/>
    <property type="evidence" value="ECO:0007669"/>
    <property type="project" value="UniProtKB-KW"/>
</dbReference>
<dbReference type="AlphaFoldDB" id="A0A0R2FMD2"/>
<sequence>MQIFDAHHIGQQIAAGRKAKNMTQSALADQLGVSYQAVSNWERSQSLPDIDKYAQLAEVLGLKLDDLIGAEGARTVTIVGDDEATVDARTLAEAAPVMKPQQVEEEAARLSPNLTTLKEIAPFLSSATLKNKVMDQLNQPGFAAMLVDIAPFMAAADLDAVIAAGVPEDDEHLEELVKLAPFRKAAANDQLARQMLKARGSLSRVKKLLPFLSQAATDDLFKTRAQADLAADDLTALAPFVSEGVLAAHVQQLSRQGDGKGARKFMPFLSEATLVNLLAN</sequence>
<protein>
    <recommendedName>
        <fullName evidence="2">HTH cro/C1-type domain-containing protein</fullName>
    </recommendedName>
</protein>
<reference evidence="3 4" key="1">
    <citation type="journal article" date="2015" name="Genome Announc.">
        <title>Expanding the biotechnology potential of lactobacilli through comparative genomics of 213 strains and associated genera.</title>
        <authorList>
            <person name="Sun Z."/>
            <person name="Harris H.M."/>
            <person name="McCann A."/>
            <person name="Guo C."/>
            <person name="Argimon S."/>
            <person name="Zhang W."/>
            <person name="Yang X."/>
            <person name="Jeffery I.B."/>
            <person name="Cooney J.C."/>
            <person name="Kagawa T.F."/>
            <person name="Liu W."/>
            <person name="Song Y."/>
            <person name="Salvetti E."/>
            <person name="Wrobel A."/>
            <person name="Rasinkangas P."/>
            <person name="Parkhill J."/>
            <person name="Rea M.C."/>
            <person name="O'Sullivan O."/>
            <person name="Ritari J."/>
            <person name="Douillard F.P."/>
            <person name="Paul Ross R."/>
            <person name="Yang R."/>
            <person name="Briner A.E."/>
            <person name="Felis G.E."/>
            <person name="de Vos W.M."/>
            <person name="Barrangou R."/>
            <person name="Klaenhammer T.R."/>
            <person name="Caufield P.W."/>
            <person name="Cui Y."/>
            <person name="Zhang H."/>
            <person name="O'Toole P.W."/>
        </authorList>
    </citation>
    <scope>NUCLEOTIDE SEQUENCE [LARGE SCALE GENOMIC DNA]</scope>
    <source>
        <strain evidence="3 4">DSM 22697</strain>
    </source>
</reference>
<dbReference type="Proteomes" id="UP000050865">
    <property type="component" value="Unassembled WGS sequence"/>
</dbReference>
<dbReference type="SUPFAM" id="SSF47413">
    <property type="entry name" value="lambda repressor-like DNA-binding domains"/>
    <property type="match status" value="1"/>
</dbReference>
<dbReference type="PATRIC" id="fig|1423730.4.peg.2166"/>
<dbReference type="InterPro" id="IPR010982">
    <property type="entry name" value="Lambda_DNA-bd_dom_sf"/>
</dbReference>
<keyword evidence="4" id="KW-1185">Reference proteome</keyword>
<organism evidence="3 4">
    <name type="scientific">Lacticaseibacillus camelliae DSM 22697 = JCM 13995</name>
    <dbReference type="NCBI Taxonomy" id="1423730"/>
    <lineage>
        <taxon>Bacteria</taxon>
        <taxon>Bacillati</taxon>
        <taxon>Bacillota</taxon>
        <taxon>Bacilli</taxon>
        <taxon>Lactobacillales</taxon>
        <taxon>Lactobacillaceae</taxon>
        <taxon>Lacticaseibacillus</taxon>
    </lineage>
</organism>
<dbReference type="PROSITE" id="PS50943">
    <property type="entry name" value="HTH_CROC1"/>
    <property type="match status" value="1"/>
</dbReference>
<dbReference type="EMBL" id="AYZJ01000002">
    <property type="protein sequence ID" value="KRN25948.1"/>
    <property type="molecule type" value="Genomic_DNA"/>
</dbReference>